<dbReference type="Proteomes" id="UP000266258">
    <property type="component" value="Unassembled WGS sequence"/>
</dbReference>
<dbReference type="InterPro" id="IPR005632">
    <property type="entry name" value="Chaperone_Skp"/>
</dbReference>
<feature type="signal peptide" evidence="4">
    <location>
        <begin position="1"/>
        <end position="27"/>
    </location>
</feature>
<feature type="chain" id="PRO_5017444682" description="Periplasmic chaperone for outer membrane proteins Skp" evidence="4">
    <location>
        <begin position="28"/>
        <end position="192"/>
    </location>
</feature>
<comment type="similarity">
    <text evidence="1">Belongs to the Skp family.</text>
</comment>
<evidence type="ECO:0000256" key="2">
    <source>
        <dbReference type="ARBA" id="ARBA00022729"/>
    </source>
</evidence>
<dbReference type="GO" id="GO:0005829">
    <property type="term" value="C:cytosol"/>
    <property type="evidence" value="ECO:0007669"/>
    <property type="project" value="TreeGrafter"/>
</dbReference>
<gene>
    <name evidence="5" type="ORF">CJP74_02820</name>
</gene>
<dbReference type="OrthoDB" id="5676436at2"/>
<evidence type="ECO:0000256" key="3">
    <source>
        <dbReference type="SAM" id="Coils"/>
    </source>
</evidence>
<dbReference type="SUPFAM" id="SSF111384">
    <property type="entry name" value="OmpH-like"/>
    <property type="match status" value="1"/>
</dbReference>
<name>A0A3A1Y627_9GAMM</name>
<sequence>MKLKKYLLTSVVLGLASLGTISAPAFAASTPAQTVTVAVVNYDQLVQSSKAFTDSAKIFNDKFQQRNNDLEALGKELSQENSELEKLKQQLDADLQGGKLTGSQLKSRETAFNQKAQAFEKKYTDYQAQVQQLQREMNDFQNVELDKVDKTVRDIVAKYAAEQKISIIVDSRAAIYYVNAVDVTPQILKLVQ</sequence>
<dbReference type="GO" id="GO:0051082">
    <property type="term" value="F:unfolded protein binding"/>
    <property type="evidence" value="ECO:0007669"/>
    <property type="project" value="InterPro"/>
</dbReference>
<dbReference type="InterPro" id="IPR024930">
    <property type="entry name" value="Skp_dom_sf"/>
</dbReference>
<feature type="coiled-coil region" evidence="3">
    <location>
        <begin position="60"/>
        <end position="143"/>
    </location>
</feature>
<comment type="caution">
    <text evidence="5">The sequence shown here is derived from an EMBL/GenBank/DDBJ whole genome shotgun (WGS) entry which is preliminary data.</text>
</comment>
<reference evidence="5 6" key="1">
    <citation type="submission" date="2017-08" db="EMBL/GenBank/DDBJ databases">
        <title>Reclassification of Bisgaard taxon 37 and 44.</title>
        <authorList>
            <person name="Christensen H."/>
        </authorList>
    </citation>
    <scope>NUCLEOTIDE SEQUENCE [LARGE SCALE GENOMIC DNA]</scope>
    <source>
        <strain evidence="5 6">B96_4</strain>
    </source>
</reference>
<accession>A0A3A1Y627</accession>
<organism evidence="5 6">
    <name type="scientific">Psittacicella melopsittaci</name>
    <dbReference type="NCBI Taxonomy" id="2028576"/>
    <lineage>
        <taxon>Bacteria</taxon>
        <taxon>Pseudomonadati</taxon>
        <taxon>Pseudomonadota</taxon>
        <taxon>Gammaproteobacteria</taxon>
        <taxon>Pasteurellales</taxon>
        <taxon>Psittacicellaceae</taxon>
        <taxon>Psittacicella</taxon>
    </lineage>
</organism>
<dbReference type="GO" id="GO:0050821">
    <property type="term" value="P:protein stabilization"/>
    <property type="evidence" value="ECO:0007669"/>
    <property type="project" value="TreeGrafter"/>
</dbReference>
<evidence type="ECO:0000256" key="1">
    <source>
        <dbReference type="ARBA" id="ARBA00009091"/>
    </source>
</evidence>
<keyword evidence="6" id="KW-1185">Reference proteome</keyword>
<dbReference type="PANTHER" id="PTHR35089">
    <property type="entry name" value="CHAPERONE PROTEIN SKP"/>
    <property type="match status" value="1"/>
</dbReference>
<dbReference type="AlphaFoldDB" id="A0A3A1Y627"/>
<dbReference type="RefSeq" id="WP_119496759.1">
    <property type="nucleotide sequence ID" value="NZ_NRJH01000022.1"/>
</dbReference>
<dbReference type="PANTHER" id="PTHR35089:SF1">
    <property type="entry name" value="CHAPERONE PROTEIN SKP"/>
    <property type="match status" value="1"/>
</dbReference>
<dbReference type="EMBL" id="NRJH01000022">
    <property type="protein sequence ID" value="RIY33075.1"/>
    <property type="molecule type" value="Genomic_DNA"/>
</dbReference>
<dbReference type="Pfam" id="PF03938">
    <property type="entry name" value="OmpH"/>
    <property type="match status" value="1"/>
</dbReference>
<evidence type="ECO:0000313" key="5">
    <source>
        <dbReference type="EMBL" id="RIY33075.1"/>
    </source>
</evidence>
<proteinExistence type="inferred from homology"/>
<protein>
    <recommendedName>
        <fullName evidence="7">Periplasmic chaperone for outer membrane proteins Skp</fullName>
    </recommendedName>
</protein>
<dbReference type="SMART" id="SM00935">
    <property type="entry name" value="OmpH"/>
    <property type="match status" value="1"/>
</dbReference>
<evidence type="ECO:0000256" key="4">
    <source>
        <dbReference type="SAM" id="SignalP"/>
    </source>
</evidence>
<keyword evidence="3" id="KW-0175">Coiled coil</keyword>
<keyword evidence="2 4" id="KW-0732">Signal</keyword>
<evidence type="ECO:0000313" key="6">
    <source>
        <dbReference type="Proteomes" id="UP000266258"/>
    </source>
</evidence>
<evidence type="ECO:0008006" key="7">
    <source>
        <dbReference type="Google" id="ProtNLM"/>
    </source>
</evidence>
<dbReference type="Gene3D" id="3.30.910.20">
    <property type="entry name" value="Skp domain"/>
    <property type="match status" value="1"/>
</dbReference>